<dbReference type="InterPro" id="IPR002421">
    <property type="entry name" value="5-3_exonuclease"/>
</dbReference>
<dbReference type="InterPro" id="IPR019760">
    <property type="entry name" value="DNA-dir_DNA_pol_A_CS"/>
</dbReference>
<dbReference type="Gene3D" id="1.20.1060.10">
    <property type="entry name" value="Taq DNA Polymerase, Chain T, domain 4"/>
    <property type="match status" value="1"/>
</dbReference>
<dbReference type="CDD" id="cd08637">
    <property type="entry name" value="DNA_pol_A_pol_I_C"/>
    <property type="match status" value="1"/>
</dbReference>
<dbReference type="InterPro" id="IPR002562">
    <property type="entry name" value="3'-5'_exonuclease_dom"/>
</dbReference>
<dbReference type="RefSeq" id="WP_129013691.1">
    <property type="nucleotide sequence ID" value="NZ_CBCSEI010000009.1"/>
</dbReference>
<keyword evidence="5 16" id="KW-0548">Nucleotidyltransferase</keyword>
<dbReference type="GO" id="GO:0008408">
    <property type="term" value="F:3'-5' exonuclease activity"/>
    <property type="evidence" value="ECO:0007669"/>
    <property type="project" value="UniProtKB-UniRule"/>
</dbReference>
<evidence type="ECO:0000256" key="8">
    <source>
        <dbReference type="ARBA" id="ARBA00022763"/>
    </source>
</evidence>
<dbReference type="InterPro" id="IPR002298">
    <property type="entry name" value="DNA_polymerase_A"/>
</dbReference>
<dbReference type="AlphaFoldDB" id="A0A6M8NMU2"/>
<keyword evidence="6 16" id="KW-0235">DNA replication</keyword>
<dbReference type="SUPFAM" id="SSF47807">
    <property type="entry name" value="5' to 3' exonuclease, C-terminal subdomain"/>
    <property type="match status" value="1"/>
</dbReference>
<dbReference type="PANTHER" id="PTHR10133">
    <property type="entry name" value="DNA POLYMERASE I"/>
    <property type="match status" value="1"/>
</dbReference>
<keyword evidence="8 16" id="KW-0227">DNA damage</keyword>
<dbReference type="Pfam" id="PF01367">
    <property type="entry name" value="5_3_exonuc"/>
    <property type="match status" value="1"/>
</dbReference>
<dbReference type="SMART" id="SM00475">
    <property type="entry name" value="53EXOc"/>
    <property type="match status" value="1"/>
</dbReference>
<dbReference type="InterPro" id="IPR018320">
    <property type="entry name" value="DNA_polymerase_1"/>
</dbReference>
<dbReference type="InterPro" id="IPR001098">
    <property type="entry name" value="DNA-dir_DNA_pol_A_palm_dom"/>
</dbReference>
<dbReference type="GO" id="GO:0003677">
    <property type="term" value="F:DNA binding"/>
    <property type="evidence" value="ECO:0007669"/>
    <property type="project" value="UniProtKB-UniRule"/>
</dbReference>
<dbReference type="InterPro" id="IPR036279">
    <property type="entry name" value="5-3_exonuclease_C_sf"/>
</dbReference>
<name>A0A6M8NMU2_9BACT</name>
<keyword evidence="10 16" id="KW-0269">Exonuclease</keyword>
<dbReference type="InterPro" id="IPR020046">
    <property type="entry name" value="5-3_exonucl_a-hlix_arch_N"/>
</dbReference>
<evidence type="ECO:0000256" key="9">
    <source>
        <dbReference type="ARBA" id="ARBA00022801"/>
    </source>
</evidence>
<keyword evidence="11 16" id="KW-0239">DNA-directed DNA polymerase</keyword>
<dbReference type="GO" id="GO:0003887">
    <property type="term" value="F:DNA-directed DNA polymerase activity"/>
    <property type="evidence" value="ECO:0007669"/>
    <property type="project" value="UniProtKB-UniRule"/>
</dbReference>
<dbReference type="SMART" id="SM00482">
    <property type="entry name" value="POLAc"/>
    <property type="match status" value="1"/>
</dbReference>
<evidence type="ECO:0000256" key="5">
    <source>
        <dbReference type="ARBA" id="ARBA00022695"/>
    </source>
</evidence>
<reference evidence="17 18" key="1">
    <citation type="submission" date="2017-09" db="EMBL/GenBank/DDBJ databases">
        <title>Genomics of the genus Arcobacter.</title>
        <authorList>
            <person name="Perez-Cataluna A."/>
            <person name="Figueras M.J."/>
            <person name="Salas-Masso N."/>
        </authorList>
    </citation>
    <scope>NUCLEOTIDE SEQUENCE [LARGE SCALE GENOMIC DNA]</scope>
    <source>
        <strain evidence="17 18">CECT 7834</strain>
    </source>
</reference>
<dbReference type="InterPro" id="IPR012337">
    <property type="entry name" value="RNaseH-like_sf"/>
</dbReference>
<dbReference type="NCBIfam" id="NF004397">
    <property type="entry name" value="PRK05755.1"/>
    <property type="match status" value="1"/>
</dbReference>
<evidence type="ECO:0000256" key="10">
    <source>
        <dbReference type="ARBA" id="ARBA00022839"/>
    </source>
</evidence>
<evidence type="ECO:0000313" key="17">
    <source>
        <dbReference type="EMBL" id="RXI40743.1"/>
    </source>
</evidence>
<dbReference type="FunFam" id="1.20.1060.10:FF:000001">
    <property type="entry name" value="DNA polymerase I"/>
    <property type="match status" value="1"/>
</dbReference>
<evidence type="ECO:0000256" key="11">
    <source>
        <dbReference type="ARBA" id="ARBA00022932"/>
    </source>
</evidence>
<sequence length="895" mass="102117">MKKTITVIDTFGFLFRSYFALPPLRSREGFPTGLLTGFINFISNIGKDFQTDYIVFALDAKGNTFRNELYDGYKAHRPDVPEDLLKQLPIAISWIEQMGFKTAIRTGFEADDIVASIAHDAKLKGLEVRIVSHDKDLYQLIDDDTIYLFDPTKKVIINEEKCFEKYGVHPSQFTDYQSLLGDSADNIPGVKGIGAKTAEALIKEFGTLENIYANIENITKKRTKELLLEGKEMAFISKKLVTLSKDCHVIDNLEEFVLPLENPILKISDILNKYDMHKILEKVSKNGMSYKTEIPREIEKKDDKLEYILLDNEHSLSLVINTIPRDSIISFDTETTDIDVTKAKIVGFSFAYEENKAYYVPIAHSYLGVGNQISMEAARQAIVQLNRFKLVLQNFKYDYQIIKYNFDIELKLYADTMILSWLLNTNEKVGLDYQIDKHFRHKMISFSDVVKKGENFSNVEISKACEYAAEDALMTLKLFQKQLEIFKEKNEEEILKLAFDVEFEFIYVLAEMENNGIKIDVNLLKEYKEKSNKYISELTSQIHQVSGVEFNINSTKQLGVVLFETLGLATSKKTKTGYSTDEAVLSGLVDEHPVIPLLLKYREAYKLQSTYIEPLLELGLKNSDNRVHTSFLHTGTATGRLSSKNPNLQNIPVGSDSILQIRQAFIPKEGYKLVGVDYSQIELRLLAHFSCDDALVEAFENNLDIHYQTAVKIFGAELAKEKRNIAKSINFGLLYGMGSKKLGDTLGIPSKEAKLYIDSYFEAFKSVKDYLKSIEDFAYTNGYVKTLLNRKRLFDFDSANAMMKAAYLREAVNTLFQGSAADLIKLSMIKIYEKYKNNNNMRLLLQIHDELIFEVKEEVIEEICNDLKAIMESICKLNVPLKVSVAIGNSWQELK</sequence>
<organism evidence="17 18">
    <name type="scientific">Arcobacter cloacae</name>
    <dbReference type="NCBI Taxonomy" id="1054034"/>
    <lineage>
        <taxon>Bacteria</taxon>
        <taxon>Pseudomonadati</taxon>
        <taxon>Campylobacterota</taxon>
        <taxon>Epsilonproteobacteria</taxon>
        <taxon>Campylobacterales</taxon>
        <taxon>Arcobacteraceae</taxon>
        <taxon>Arcobacter</taxon>
    </lineage>
</organism>
<dbReference type="PRINTS" id="PR00868">
    <property type="entry name" value="DNAPOLI"/>
</dbReference>
<keyword evidence="9 16" id="KW-0378">Hydrolase</keyword>
<dbReference type="CDD" id="cd06139">
    <property type="entry name" value="DNA_polA_I_Ecoli_like_exo"/>
    <property type="match status" value="1"/>
</dbReference>
<dbReference type="GO" id="GO:0006261">
    <property type="term" value="P:DNA-templated DNA replication"/>
    <property type="evidence" value="ECO:0007669"/>
    <property type="project" value="UniProtKB-UniRule"/>
</dbReference>
<evidence type="ECO:0000256" key="6">
    <source>
        <dbReference type="ARBA" id="ARBA00022705"/>
    </source>
</evidence>
<dbReference type="SUPFAM" id="SSF88723">
    <property type="entry name" value="PIN domain-like"/>
    <property type="match status" value="1"/>
</dbReference>
<dbReference type="GO" id="GO:0008409">
    <property type="term" value="F:5'-3' exonuclease activity"/>
    <property type="evidence" value="ECO:0007669"/>
    <property type="project" value="UniProtKB-UniRule"/>
</dbReference>
<dbReference type="CDD" id="cd09898">
    <property type="entry name" value="H3TH_53EXO"/>
    <property type="match status" value="1"/>
</dbReference>
<evidence type="ECO:0000256" key="2">
    <source>
        <dbReference type="ARBA" id="ARBA00012417"/>
    </source>
</evidence>
<dbReference type="Pfam" id="PF01612">
    <property type="entry name" value="DNA_pol_A_exo1"/>
    <property type="match status" value="1"/>
</dbReference>
<comment type="catalytic activity">
    <reaction evidence="14 16">
        <text>DNA(n) + a 2'-deoxyribonucleoside 5'-triphosphate = DNA(n+1) + diphosphate</text>
        <dbReference type="Rhea" id="RHEA:22508"/>
        <dbReference type="Rhea" id="RHEA-COMP:17339"/>
        <dbReference type="Rhea" id="RHEA-COMP:17340"/>
        <dbReference type="ChEBI" id="CHEBI:33019"/>
        <dbReference type="ChEBI" id="CHEBI:61560"/>
        <dbReference type="ChEBI" id="CHEBI:173112"/>
        <dbReference type="EC" id="2.7.7.7"/>
    </reaction>
</comment>
<dbReference type="InterPro" id="IPR036397">
    <property type="entry name" value="RNaseH_sf"/>
</dbReference>
<dbReference type="SUPFAM" id="SSF56672">
    <property type="entry name" value="DNA/RNA polymerases"/>
    <property type="match status" value="1"/>
</dbReference>
<dbReference type="Gene3D" id="3.30.420.10">
    <property type="entry name" value="Ribonuclease H-like superfamily/Ribonuclease H"/>
    <property type="match status" value="1"/>
</dbReference>
<evidence type="ECO:0000256" key="12">
    <source>
        <dbReference type="ARBA" id="ARBA00023125"/>
    </source>
</evidence>
<dbReference type="Gene3D" id="3.30.70.370">
    <property type="match status" value="1"/>
</dbReference>
<comment type="similarity">
    <text evidence="1 16">Belongs to the DNA polymerase type-A family.</text>
</comment>
<dbReference type="PANTHER" id="PTHR10133:SF27">
    <property type="entry name" value="DNA POLYMERASE NU"/>
    <property type="match status" value="1"/>
</dbReference>
<dbReference type="InterPro" id="IPR020045">
    <property type="entry name" value="DNA_polI_H3TH"/>
</dbReference>
<dbReference type="Gene3D" id="3.40.50.1010">
    <property type="entry name" value="5'-nuclease"/>
    <property type="match status" value="1"/>
</dbReference>
<evidence type="ECO:0000313" key="18">
    <source>
        <dbReference type="Proteomes" id="UP000290378"/>
    </source>
</evidence>
<dbReference type="Pfam" id="PF00476">
    <property type="entry name" value="DNA_pol_A"/>
    <property type="match status" value="1"/>
</dbReference>
<dbReference type="CDD" id="cd09859">
    <property type="entry name" value="PIN_53EXO"/>
    <property type="match status" value="1"/>
</dbReference>
<dbReference type="EC" id="2.7.7.7" evidence="2 15"/>
<gene>
    <name evidence="16" type="primary">polA</name>
    <name evidence="17" type="ORF">CP963_08175</name>
</gene>
<dbReference type="InterPro" id="IPR008918">
    <property type="entry name" value="HhH2"/>
</dbReference>
<evidence type="ECO:0000256" key="1">
    <source>
        <dbReference type="ARBA" id="ARBA00007705"/>
    </source>
</evidence>
<comment type="function">
    <text evidence="16">In addition to polymerase activity, this DNA polymerase exhibits 3'-5' and 5'-3' exonuclease activity.</text>
</comment>
<accession>A0A6M8NMU2</accession>
<dbReference type="SUPFAM" id="SSF53098">
    <property type="entry name" value="Ribonuclease H-like"/>
    <property type="match status" value="1"/>
</dbReference>
<dbReference type="InterPro" id="IPR043502">
    <property type="entry name" value="DNA/RNA_pol_sf"/>
</dbReference>
<keyword evidence="13 16" id="KW-0234">DNA repair</keyword>
<keyword evidence="12 16" id="KW-0238">DNA-binding</keyword>
<dbReference type="Proteomes" id="UP000290378">
    <property type="component" value="Unassembled WGS sequence"/>
</dbReference>
<evidence type="ECO:0000256" key="14">
    <source>
        <dbReference type="ARBA" id="ARBA00049244"/>
    </source>
</evidence>
<dbReference type="FunFam" id="1.10.150.20:FF:000002">
    <property type="entry name" value="DNA polymerase I"/>
    <property type="match status" value="1"/>
</dbReference>
<dbReference type="Pfam" id="PF02739">
    <property type="entry name" value="5_3_exonuc_N"/>
    <property type="match status" value="1"/>
</dbReference>
<dbReference type="FunFam" id="1.10.150.20:FF:000003">
    <property type="entry name" value="DNA polymerase I"/>
    <property type="match status" value="1"/>
</dbReference>
<evidence type="ECO:0000256" key="15">
    <source>
        <dbReference type="NCBIfam" id="TIGR00593"/>
    </source>
</evidence>
<evidence type="ECO:0000256" key="13">
    <source>
        <dbReference type="ARBA" id="ARBA00023204"/>
    </source>
</evidence>
<dbReference type="SMART" id="SM00279">
    <property type="entry name" value="HhH2"/>
    <property type="match status" value="1"/>
</dbReference>
<keyword evidence="4 16" id="KW-0808">Transferase</keyword>
<evidence type="ECO:0000256" key="16">
    <source>
        <dbReference type="RuleBase" id="RU004460"/>
    </source>
</evidence>
<keyword evidence="18" id="KW-1185">Reference proteome</keyword>
<protein>
    <recommendedName>
        <fullName evidence="3 15">DNA polymerase I</fullName>
        <ecNumber evidence="2 15">2.7.7.7</ecNumber>
    </recommendedName>
</protein>
<evidence type="ECO:0000256" key="3">
    <source>
        <dbReference type="ARBA" id="ARBA00020311"/>
    </source>
</evidence>
<comment type="caution">
    <text evidence="17">The sequence shown here is derived from an EMBL/GenBank/DDBJ whole genome shotgun (WGS) entry which is preliminary data.</text>
</comment>
<proteinExistence type="inferred from homology"/>
<dbReference type="InterPro" id="IPR029060">
    <property type="entry name" value="PIN-like_dom_sf"/>
</dbReference>
<dbReference type="Gene3D" id="1.10.150.20">
    <property type="entry name" value="5' to 3' exonuclease, C-terminal subdomain"/>
    <property type="match status" value="2"/>
</dbReference>
<keyword evidence="7" id="KW-0540">Nuclease</keyword>
<dbReference type="EMBL" id="NXII01000009">
    <property type="protein sequence ID" value="RXI40743.1"/>
    <property type="molecule type" value="Genomic_DNA"/>
</dbReference>
<evidence type="ECO:0000256" key="7">
    <source>
        <dbReference type="ARBA" id="ARBA00022722"/>
    </source>
</evidence>
<dbReference type="PROSITE" id="PS00447">
    <property type="entry name" value="DNA_POLYMERASE_A"/>
    <property type="match status" value="1"/>
</dbReference>
<evidence type="ECO:0000256" key="4">
    <source>
        <dbReference type="ARBA" id="ARBA00022679"/>
    </source>
</evidence>
<dbReference type="SMART" id="SM00474">
    <property type="entry name" value="35EXOc"/>
    <property type="match status" value="1"/>
</dbReference>
<dbReference type="GO" id="GO:0006302">
    <property type="term" value="P:double-strand break repair"/>
    <property type="evidence" value="ECO:0007669"/>
    <property type="project" value="TreeGrafter"/>
</dbReference>
<dbReference type="NCBIfam" id="TIGR00593">
    <property type="entry name" value="pola"/>
    <property type="match status" value="1"/>
</dbReference>